<evidence type="ECO:0000313" key="1">
    <source>
        <dbReference type="EMBL" id="VFA83945.1"/>
    </source>
</evidence>
<accession>A0A449GE32</accession>
<sequence>MAADSLIFALWGVPDPRDPAWVDELTGAGAREVILDVADDDVAAAMLRLTTFETPVEAVLSLVAEPATAAAVSAVLAGRAERVAGWRVETTAPLPPPTTPVGVRAPGLTNVAFLRRPAELAYDEWLARWRGAHTEVAIATQATFGYVQHRVLEPVTADAPEIAAVVEELFPIEALHDPHAFYGSGGDPAELGRRIEAMMASVATFGADRDLDVVPTSRYRLC</sequence>
<evidence type="ECO:0008006" key="2">
    <source>
        <dbReference type="Google" id="ProtNLM"/>
    </source>
</evidence>
<dbReference type="InterPro" id="IPR011008">
    <property type="entry name" value="Dimeric_a/b-barrel"/>
</dbReference>
<dbReference type="EMBL" id="CAACYE010000005">
    <property type="protein sequence ID" value="VFA83945.1"/>
    <property type="molecule type" value="Genomic_DNA"/>
</dbReference>
<dbReference type="GeneID" id="61133702"/>
<protein>
    <recommendedName>
        <fullName evidence="2">EthD domain-containing protein</fullName>
    </recommendedName>
</protein>
<organism evidence="1">
    <name type="scientific">Nocardia farcinica</name>
    <dbReference type="NCBI Taxonomy" id="37329"/>
    <lineage>
        <taxon>Bacteria</taxon>
        <taxon>Bacillati</taxon>
        <taxon>Actinomycetota</taxon>
        <taxon>Actinomycetes</taxon>
        <taxon>Mycobacteriales</taxon>
        <taxon>Nocardiaceae</taxon>
        <taxon>Nocardia</taxon>
    </lineage>
</organism>
<dbReference type="OMA" id="CARQRGP"/>
<dbReference type="AlphaFoldDB" id="A0A449GE32"/>
<reference evidence="1" key="1">
    <citation type="submission" date="2019-02" db="EMBL/GenBank/DDBJ databases">
        <authorList>
            <consortium name="Pathogen Informatics"/>
        </authorList>
    </citation>
    <scope>NUCLEOTIDE SEQUENCE</scope>
    <source>
        <strain evidence="1">3012STDY6733949</strain>
    </source>
</reference>
<gene>
    <name evidence="1" type="ORF">NCTC1935_01773</name>
</gene>
<dbReference type="RefSeq" id="WP_011209515.1">
    <property type="nucleotide sequence ID" value="NZ_CAACYE020000001.1"/>
</dbReference>
<proteinExistence type="predicted"/>
<name>A0A449GE32_NOCFR</name>
<dbReference type="SUPFAM" id="SSF54909">
    <property type="entry name" value="Dimeric alpha+beta barrel"/>
    <property type="match status" value="1"/>
</dbReference>